<accession>A0A4U8UJ64</accession>
<gene>
    <name evidence="1" type="ORF">L596_000804</name>
</gene>
<dbReference type="AlphaFoldDB" id="A0A4U8UJ64"/>
<sequence length="103" mass="11801">MDAFAPVTCSDNAVVDFKLRWISECAALKEQAERGEELVVENIDSTNMSLVVDFFTALEVTDDLHSVFQRGLIPLWVARELRCPILADELKMERFLRLLEENL</sequence>
<name>A0A4U8UJ64_STECR</name>
<evidence type="ECO:0000313" key="1">
    <source>
        <dbReference type="EMBL" id="TMS33020.1"/>
    </source>
</evidence>
<proteinExistence type="predicted"/>
<evidence type="ECO:0000313" key="2">
    <source>
        <dbReference type="Proteomes" id="UP000298663"/>
    </source>
</evidence>
<protein>
    <recommendedName>
        <fullName evidence="3">SKP1 component POZ domain-containing protein</fullName>
    </recommendedName>
</protein>
<keyword evidence="2" id="KW-1185">Reference proteome</keyword>
<dbReference type="Proteomes" id="UP000298663">
    <property type="component" value="Unassembled WGS sequence"/>
</dbReference>
<evidence type="ECO:0008006" key="3">
    <source>
        <dbReference type="Google" id="ProtNLM"/>
    </source>
</evidence>
<organism evidence="1 2">
    <name type="scientific">Steinernema carpocapsae</name>
    <name type="common">Entomopathogenic nematode</name>
    <dbReference type="NCBI Taxonomy" id="34508"/>
    <lineage>
        <taxon>Eukaryota</taxon>
        <taxon>Metazoa</taxon>
        <taxon>Ecdysozoa</taxon>
        <taxon>Nematoda</taxon>
        <taxon>Chromadorea</taxon>
        <taxon>Rhabditida</taxon>
        <taxon>Tylenchina</taxon>
        <taxon>Panagrolaimomorpha</taxon>
        <taxon>Strongyloidoidea</taxon>
        <taxon>Steinernematidae</taxon>
        <taxon>Steinernema</taxon>
    </lineage>
</organism>
<reference evidence="1 2" key="2">
    <citation type="journal article" date="2019" name="G3 (Bethesda)">
        <title>Hybrid Assembly of the Genome of the Entomopathogenic Nematode Steinernema carpocapsae Identifies the X-Chromosome.</title>
        <authorList>
            <person name="Serra L."/>
            <person name="Macchietto M."/>
            <person name="Macias-Munoz A."/>
            <person name="McGill C.J."/>
            <person name="Rodriguez I.M."/>
            <person name="Rodriguez B."/>
            <person name="Murad R."/>
            <person name="Mortazavi A."/>
        </authorList>
    </citation>
    <scope>NUCLEOTIDE SEQUENCE [LARGE SCALE GENOMIC DNA]</scope>
    <source>
        <strain evidence="1 2">ALL</strain>
    </source>
</reference>
<comment type="caution">
    <text evidence="1">The sequence shown here is derived from an EMBL/GenBank/DDBJ whole genome shotgun (WGS) entry which is preliminary data.</text>
</comment>
<dbReference type="EMBL" id="AZBU02000001">
    <property type="protein sequence ID" value="TMS33020.1"/>
    <property type="molecule type" value="Genomic_DNA"/>
</dbReference>
<reference evidence="1 2" key="1">
    <citation type="journal article" date="2015" name="Genome Biol.">
        <title>Comparative genomics of Steinernema reveals deeply conserved gene regulatory networks.</title>
        <authorList>
            <person name="Dillman A.R."/>
            <person name="Macchietto M."/>
            <person name="Porter C.F."/>
            <person name="Rogers A."/>
            <person name="Williams B."/>
            <person name="Antoshechkin I."/>
            <person name="Lee M.M."/>
            <person name="Goodwin Z."/>
            <person name="Lu X."/>
            <person name="Lewis E.E."/>
            <person name="Goodrich-Blair H."/>
            <person name="Stock S.P."/>
            <person name="Adams B.J."/>
            <person name="Sternberg P.W."/>
            <person name="Mortazavi A."/>
        </authorList>
    </citation>
    <scope>NUCLEOTIDE SEQUENCE [LARGE SCALE GENOMIC DNA]</scope>
    <source>
        <strain evidence="1 2">ALL</strain>
    </source>
</reference>